<protein>
    <submittedName>
        <fullName evidence="1">Uncharacterized protein</fullName>
    </submittedName>
</protein>
<evidence type="ECO:0000313" key="1">
    <source>
        <dbReference type="EMBL" id="KAG4305150.1"/>
    </source>
</evidence>
<proteinExistence type="predicted"/>
<organism evidence="1 2">
    <name type="scientific">Pneumocystis oryctolagi</name>
    <dbReference type="NCBI Taxonomy" id="42067"/>
    <lineage>
        <taxon>Eukaryota</taxon>
        <taxon>Fungi</taxon>
        <taxon>Dikarya</taxon>
        <taxon>Ascomycota</taxon>
        <taxon>Taphrinomycotina</taxon>
        <taxon>Pneumocystomycetes</taxon>
        <taxon>Pneumocystaceae</taxon>
        <taxon>Pneumocystis</taxon>
    </lineage>
</organism>
<dbReference type="Proteomes" id="UP000768646">
    <property type="component" value="Unassembled WGS sequence"/>
</dbReference>
<evidence type="ECO:0000313" key="2">
    <source>
        <dbReference type="Proteomes" id="UP000768646"/>
    </source>
</evidence>
<dbReference type="EMBL" id="JABTEG010000004">
    <property type="protein sequence ID" value="KAG4305150.1"/>
    <property type="molecule type" value="Genomic_DNA"/>
</dbReference>
<reference evidence="1 2" key="1">
    <citation type="journal article" date="2021" name="Commun. Biol.">
        <title>Genomic insights into the host specific adaptation of the Pneumocystis genus.</title>
        <authorList>
            <person name="Cisse O.H."/>
            <person name="Ma L."/>
            <person name="Dekker J.P."/>
            <person name="Khil P.P."/>
            <person name="Youn J.-H."/>
            <person name="Brenchley J.M."/>
            <person name="Blair R."/>
            <person name="Pahar B."/>
            <person name="Chabe M."/>
            <person name="Van Rompay K.K.A."/>
            <person name="Keesler R."/>
            <person name="Sukura A."/>
            <person name="Hirsch V."/>
            <person name="Kutty G."/>
            <person name="Liu Y."/>
            <person name="Peng L."/>
            <person name="Chen J."/>
            <person name="Song J."/>
            <person name="Weissenbacher-Lang C."/>
            <person name="Xu J."/>
            <person name="Upham N.S."/>
            <person name="Stajich J.E."/>
            <person name="Cuomo C.A."/>
            <person name="Cushion M.T."/>
            <person name="Kovacs J.A."/>
        </authorList>
    </citation>
    <scope>NUCLEOTIDE SEQUENCE [LARGE SCALE GENOMIC DNA]</scope>
    <source>
        <strain evidence="1 2">RABM</strain>
    </source>
</reference>
<sequence length="102" mass="11762">MFKLFKEKEIIWFELAVGRSLSLSLSLSLPPSPLSLIPYIYLLYANHHHVNACSNSIKSHCVSELVFETWIPFFENVWEYCKFISIKSVLYMPSSVPCCPTT</sequence>
<comment type="caution">
    <text evidence="1">The sequence shown here is derived from an EMBL/GenBank/DDBJ whole genome shotgun (WGS) entry which is preliminary data.</text>
</comment>
<name>A0ACB7CCD6_9ASCO</name>
<accession>A0ACB7CCD6</accession>
<keyword evidence="2" id="KW-1185">Reference proteome</keyword>
<gene>
    <name evidence="1" type="ORF">PORY_001320</name>
</gene>